<dbReference type="Gramene" id="mRNA:HanXRQr2_Chr17g0823871">
    <property type="protein sequence ID" value="CDS:HanXRQr2_Chr17g0823871.1"/>
    <property type="gene ID" value="HanXRQr2_Chr17g0823871"/>
</dbReference>
<keyword evidence="1" id="KW-0732">Signal</keyword>
<feature type="signal peptide" evidence="1">
    <location>
        <begin position="1"/>
        <end position="17"/>
    </location>
</feature>
<evidence type="ECO:0000313" key="2">
    <source>
        <dbReference type="EMBL" id="KAF5757210.1"/>
    </source>
</evidence>
<gene>
    <name evidence="2" type="ORF">HanXRQr2_Chr17g0823871</name>
</gene>
<reference evidence="2" key="1">
    <citation type="journal article" date="2017" name="Nature">
        <title>The sunflower genome provides insights into oil metabolism, flowering and Asterid evolution.</title>
        <authorList>
            <person name="Badouin H."/>
            <person name="Gouzy J."/>
            <person name="Grassa C.J."/>
            <person name="Murat F."/>
            <person name="Staton S.E."/>
            <person name="Cottret L."/>
            <person name="Lelandais-Briere C."/>
            <person name="Owens G.L."/>
            <person name="Carrere S."/>
            <person name="Mayjonade B."/>
            <person name="Legrand L."/>
            <person name="Gill N."/>
            <person name="Kane N.C."/>
            <person name="Bowers J.E."/>
            <person name="Hubner S."/>
            <person name="Bellec A."/>
            <person name="Berard A."/>
            <person name="Berges H."/>
            <person name="Blanchet N."/>
            <person name="Boniface M.C."/>
            <person name="Brunel D."/>
            <person name="Catrice O."/>
            <person name="Chaidir N."/>
            <person name="Claudel C."/>
            <person name="Donnadieu C."/>
            <person name="Faraut T."/>
            <person name="Fievet G."/>
            <person name="Helmstetter N."/>
            <person name="King M."/>
            <person name="Knapp S.J."/>
            <person name="Lai Z."/>
            <person name="Le Paslier M.C."/>
            <person name="Lippi Y."/>
            <person name="Lorenzon L."/>
            <person name="Mandel J.R."/>
            <person name="Marage G."/>
            <person name="Marchand G."/>
            <person name="Marquand E."/>
            <person name="Bret-Mestries E."/>
            <person name="Morien E."/>
            <person name="Nambeesan S."/>
            <person name="Nguyen T."/>
            <person name="Pegot-Espagnet P."/>
            <person name="Pouilly N."/>
            <person name="Raftis F."/>
            <person name="Sallet E."/>
            <person name="Schiex T."/>
            <person name="Thomas J."/>
            <person name="Vandecasteele C."/>
            <person name="Vares D."/>
            <person name="Vear F."/>
            <person name="Vautrin S."/>
            <person name="Crespi M."/>
            <person name="Mangin B."/>
            <person name="Burke J.M."/>
            <person name="Salse J."/>
            <person name="Munos S."/>
            <person name="Vincourt P."/>
            <person name="Rieseberg L.H."/>
            <person name="Langlade N.B."/>
        </authorList>
    </citation>
    <scope>NUCLEOTIDE SEQUENCE</scope>
    <source>
        <tissue evidence="2">Leaves</tissue>
    </source>
</reference>
<dbReference type="EMBL" id="MNCJ02000332">
    <property type="protein sequence ID" value="KAF5757210.1"/>
    <property type="molecule type" value="Genomic_DNA"/>
</dbReference>
<reference evidence="2" key="2">
    <citation type="submission" date="2020-06" db="EMBL/GenBank/DDBJ databases">
        <title>Helianthus annuus Genome sequencing and assembly Release 2.</title>
        <authorList>
            <person name="Gouzy J."/>
            <person name="Langlade N."/>
            <person name="Munos S."/>
        </authorList>
    </citation>
    <scope>NUCLEOTIDE SEQUENCE</scope>
    <source>
        <tissue evidence="2">Leaves</tissue>
    </source>
</reference>
<protein>
    <submittedName>
        <fullName evidence="2">Bicarbonate transporter</fullName>
    </submittedName>
</protein>
<dbReference type="PANTHER" id="PTHR11453:SF99">
    <property type="entry name" value="BICARBONATE TRANSPORTER"/>
    <property type="match status" value="1"/>
</dbReference>
<dbReference type="GO" id="GO:0006820">
    <property type="term" value="P:monoatomic anion transport"/>
    <property type="evidence" value="ECO:0007669"/>
    <property type="project" value="InterPro"/>
</dbReference>
<dbReference type="PANTHER" id="PTHR11453">
    <property type="entry name" value="ANION EXCHANGE PROTEIN"/>
    <property type="match status" value="1"/>
</dbReference>
<proteinExistence type="predicted"/>
<evidence type="ECO:0000256" key="1">
    <source>
        <dbReference type="SAM" id="SignalP"/>
    </source>
</evidence>
<dbReference type="Proteomes" id="UP000215914">
    <property type="component" value="Unassembled WGS sequence"/>
</dbReference>
<organism evidence="2 3">
    <name type="scientific">Helianthus annuus</name>
    <name type="common">Common sunflower</name>
    <dbReference type="NCBI Taxonomy" id="4232"/>
    <lineage>
        <taxon>Eukaryota</taxon>
        <taxon>Viridiplantae</taxon>
        <taxon>Streptophyta</taxon>
        <taxon>Embryophyta</taxon>
        <taxon>Tracheophyta</taxon>
        <taxon>Spermatophyta</taxon>
        <taxon>Magnoliopsida</taxon>
        <taxon>eudicotyledons</taxon>
        <taxon>Gunneridae</taxon>
        <taxon>Pentapetalae</taxon>
        <taxon>asterids</taxon>
        <taxon>campanulids</taxon>
        <taxon>Asterales</taxon>
        <taxon>Asteraceae</taxon>
        <taxon>Asteroideae</taxon>
        <taxon>Heliantheae alliance</taxon>
        <taxon>Heliantheae</taxon>
        <taxon>Helianthus</taxon>
    </lineage>
</organism>
<sequence>MFALVLSFALLLTSLKSRKARSWGYGTGWLRGFIVDYGVPVMVVVLTGVSDIPTNSVPEGMPRRPFSPNPWSPGAYTNWTVVKVFFCTYYLHE</sequence>
<dbReference type="AlphaFoldDB" id="A0A9K3GVR0"/>
<dbReference type="GO" id="GO:0016020">
    <property type="term" value="C:membrane"/>
    <property type="evidence" value="ECO:0007669"/>
    <property type="project" value="InterPro"/>
</dbReference>
<comment type="caution">
    <text evidence="2">The sequence shown here is derived from an EMBL/GenBank/DDBJ whole genome shotgun (WGS) entry which is preliminary data.</text>
</comment>
<keyword evidence="3" id="KW-1185">Reference proteome</keyword>
<dbReference type="InterPro" id="IPR003020">
    <property type="entry name" value="HCO3_transpt_euk"/>
</dbReference>
<feature type="chain" id="PRO_5039932130" evidence="1">
    <location>
        <begin position="18"/>
        <end position="93"/>
    </location>
</feature>
<dbReference type="GO" id="GO:0005452">
    <property type="term" value="F:solute:inorganic anion antiporter activity"/>
    <property type="evidence" value="ECO:0007669"/>
    <property type="project" value="InterPro"/>
</dbReference>
<evidence type="ECO:0000313" key="3">
    <source>
        <dbReference type="Proteomes" id="UP000215914"/>
    </source>
</evidence>
<name>A0A9K3GVR0_HELAN</name>
<accession>A0A9K3GVR0</accession>